<organism evidence="5 6">
    <name type="scientific">Prorocentrum cordatum</name>
    <dbReference type="NCBI Taxonomy" id="2364126"/>
    <lineage>
        <taxon>Eukaryota</taxon>
        <taxon>Sar</taxon>
        <taxon>Alveolata</taxon>
        <taxon>Dinophyceae</taxon>
        <taxon>Prorocentrales</taxon>
        <taxon>Prorocentraceae</taxon>
        <taxon>Prorocentrum</taxon>
    </lineage>
</organism>
<dbReference type="PROSITE" id="PS50088">
    <property type="entry name" value="ANK_REPEAT"/>
    <property type="match status" value="1"/>
</dbReference>
<dbReference type="Gene3D" id="1.25.40.20">
    <property type="entry name" value="Ankyrin repeat-containing domain"/>
    <property type="match status" value="1"/>
</dbReference>
<keyword evidence="1" id="KW-0677">Repeat</keyword>
<evidence type="ECO:0000256" key="2">
    <source>
        <dbReference type="ARBA" id="ARBA00023043"/>
    </source>
</evidence>
<name>A0ABN9XHU4_9DINO</name>
<dbReference type="InterPro" id="IPR036770">
    <property type="entry name" value="Ankyrin_rpt-contain_sf"/>
</dbReference>
<dbReference type="SMART" id="SM00248">
    <property type="entry name" value="ANK"/>
    <property type="match status" value="2"/>
</dbReference>
<evidence type="ECO:0000313" key="6">
    <source>
        <dbReference type="Proteomes" id="UP001189429"/>
    </source>
</evidence>
<dbReference type="InterPro" id="IPR050776">
    <property type="entry name" value="Ank_Repeat/CDKN_Inhibitor"/>
</dbReference>
<protein>
    <submittedName>
        <fullName evidence="5">Uncharacterized protein</fullName>
    </submittedName>
</protein>
<sequence>MTPLMFAAQAGSEACVRRLLEAGAHPNAVDEEDLWASLHFAAKEAHLGVCGLLLEARADTRALNCDDHTALQVAQMEEAAARPGSSSRGGRAATRASGSLGEGRWALRRSLSRVERPSRIHFTSMTHLSILPIVASRPQRIEVLPTLPRNQRRRRCWGFDCTKEYPFAGVAVGAGSPAPPGRRARSESGCLRAWISSLLPRVTFACSRGLASRITHCARVGKRSLRTPLWRRTSRQTRPEQVLPSARYCLPQHPRQAVAKRPGLPTGPPKNVLRTFRGSRDTF</sequence>
<evidence type="ECO:0000313" key="5">
    <source>
        <dbReference type="EMBL" id="CAK0897687.1"/>
    </source>
</evidence>
<evidence type="ECO:0000256" key="4">
    <source>
        <dbReference type="SAM" id="MobiDB-lite"/>
    </source>
</evidence>
<evidence type="ECO:0000256" key="1">
    <source>
        <dbReference type="ARBA" id="ARBA00022737"/>
    </source>
</evidence>
<dbReference type="EMBL" id="CAUYUJ010020371">
    <property type="protein sequence ID" value="CAK0897687.1"/>
    <property type="molecule type" value="Genomic_DNA"/>
</dbReference>
<evidence type="ECO:0000256" key="3">
    <source>
        <dbReference type="PROSITE-ProRule" id="PRU00023"/>
    </source>
</evidence>
<keyword evidence="2 3" id="KW-0040">ANK repeat</keyword>
<dbReference type="InterPro" id="IPR002110">
    <property type="entry name" value="Ankyrin_rpt"/>
</dbReference>
<comment type="caution">
    <text evidence="5">The sequence shown here is derived from an EMBL/GenBank/DDBJ whole genome shotgun (WGS) entry which is preliminary data.</text>
</comment>
<feature type="region of interest" description="Disordered" evidence="4">
    <location>
        <begin position="257"/>
        <end position="283"/>
    </location>
</feature>
<feature type="region of interest" description="Disordered" evidence="4">
    <location>
        <begin position="77"/>
        <end position="97"/>
    </location>
</feature>
<keyword evidence="6" id="KW-1185">Reference proteome</keyword>
<dbReference type="Pfam" id="PF12796">
    <property type="entry name" value="Ank_2"/>
    <property type="match status" value="1"/>
</dbReference>
<dbReference type="Proteomes" id="UP001189429">
    <property type="component" value="Unassembled WGS sequence"/>
</dbReference>
<reference evidence="5" key="1">
    <citation type="submission" date="2023-10" db="EMBL/GenBank/DDBJ databases">
        <authorList>
            <person name="Chen Y."/>
            <person name="Shah S."/>
            <person name="Dougan E. K."/>
            <person name="Thang M."/>
            <person name="Chan C."/>
        </authorList>
    </citation>
    <scope>NUCLEOTIDE SEQUENCE [LARGE SCALE GENOMIC DNA]</scope>
</reference>
<dbReference type="PANTHER" id="PTHR24201">
    <property type="entry name" value="ANK_REP_REGION DOMAIN-CONTAINING PROTEIN"/>
    <property type="match status" value="1"/>
</dbReference>
<gene>
    <name evidence="5" type="ORF">PCOR1329_LOCUS75796</name>
</gene>
<accession>A0ABN9XHU4</accession>
<dbReference type="PROSITE" id="PS50297">
    <property type="entry name" value="ANK_REP_REGION"/>
    <property type="match status" value="1"/>
</dbReference>
<dbReference type="SUPFAM" id="SSF48403">
    <property type="entry name" value="Ankyrin repeat"/>
    <property type="match status" value="1"/>
</dbReference>
<proteinExistence type="predicted"/>
<feature type="repeat" description="ANK" evidence="3">
    <location>
        <begin position="1"/>
        <end position="31"/>
    </location>
</feature>